<organism evidence="1 2">
    <name type="scientific">Paenibacillus mucilaginosus (strain KNP414)</name>
    <dbReference type="NCBI Taxonomy" id="1036673"/>
    <lineage>
        <taxon>Bacteria</taxon>
        <taxon>Bacillati</taxon>
        <taxon>Bacillota</taxon>
        <taxon>Bacilli</taxon>
        <taxon>Bacillales</taxon>
        <taxon>Paenibacillaceae</taxon>
        <taxon>Paenibacillus</taxon>
    </lineage>
</organism>
<reference evidence="1 2" key="2">
    <citation type="journal article" date="2013" name="Genome Announc.">
        <title>Genome Sequence of Growth-Improving Paenibacillus mucilaginosus Strain KNP414.</title>
        <authorList>
            <person name="Lu J.J."/>
            <person name="Wang J.F."/>
            <person name="Hu X.F."/>
        </authorList>
    </citation>
    <scope>NUCLEOTIDE SEQUENCE [LARGE SCALE GENOMIC DNA]</scope>
    <source>
        <strain evidence="1 2">KNP414</strain>
    </source>
</reference>
<dbReference type="HOGENOM" id="CLU_3082667_0_0_9"/>
<reference evidence="2" key="1">
    <citation type="submission" date="2011-06" db="EMBL/GenBank/DDBJ databases">
        <title>Complete genome sequence of Paenibacillus mucilaginosus KNP414.</title>
        <authorList>
            <person name="Wang J."/>
            <person name="Hu S."/>
            <person name="Hu X."/>
            <person name="Zhang B."/>
            <person name="Dong D."/>
            <person name="Zhang S."/>
            <person name="Zhao K."/>
            <person name="Wu D."/>
        </authorList>
    </citation>
    <scope>NUCLEOTIDE SEQUENCE [LARGE SCALE GENOMIC DNA]</scope>
    <source>
        <strain evidence="2">KNP414</strain>
    </source>
</reference>
<evidence type="ECO:0000313" key="2">
    <source>
        <dbReference type="Proteomes" id="UP000006620"/>
    </source>
</evidence>
<gene>
    <name evidence="1" type="ordered locus">KNP414_05509</name>
</gene>
<dbReference type="Proteomes" id="UP000006620">
    <property type="component" value="Chromosome"/>
</dbReference>
<dbReference type="RefSeq" id="WP_013919186.1">
    <property type="nucleotide sequence ID" value="NC_015690.1"/>
</dbReference>
<sequence>MIYHVLHSSTRELRILTPAEVLDMDTDAAGRIVIHGADGEFYYLLADESLTA</sequence>
<dbReference type="KEGG" id="pms:KNP414_05509"/>
<protein>
    <submittedName>
        <fullName evidence="1">Uncharacterized protein</fullName>
    </submittedName>
</protein>
<name>F8FJZ2_PAEMK</name>
<evidence type="ECO:0000313" key="1">
    <source>
        <dbReference type="EMBL" id="AEI44033.1"/>
    </source>
</evidence>
<dbReference type="EMBL" id="CP002869">
    <property type="protein sequence ID" value="AEI44033.1"/>
    <property type="molecule type" value="Genomic_DNA"/>
</dbReference>
<proteinExistence type="predicted"/>
<dbReference type="PATRIC" id="fig|1036673.3.peg.5111"/>
<dbReference type="AlphaFoldDB" id="F8FJZ2"/>
<accession>F8FJZ2</accession>